<dbReference type="Pfam" id="PF13456">
    <property type="entry name" value="RVT_3"/>
    <property type="match status" value="1"/>
</dbReference>
<proteinExistence type="predicted"/>
<evidence type="ECO:0000259" key="1">
    <source>
        <dbReference type="Pfam" id="PF13456"/>
    </source>
</evidence>
<feature type="domain" description="Reverse transcriptase zinc-binding" evidence="2">
    <location>
        <begin position="101"/>
        <end position="176"/>
    </location>
</feature>
<dbReference type="InterPro" id="IPR012337">
    <property type="entry name" value="RNaseH-like_sf"/>
</dbReference>
<dbReference type="Pfam" id="PF13966">
    <property type="entry name" value="zf-RVT"/>
    <property type="match status" value="1"/>
</dbReference>
<accession>A0ABM4ADP0</accession>
<dbReference type="PANTHER" id="PTHR47074">
    <property type="entry name" value="BNAC02G40300D PROTEIN"/>
    <property type="match status" value="1"/>
</dbReference>
<feature type="domain" description="RNase H type-1" evidence="1">
    <location>
        <begin position="238"/>
        <end position="353"/>
    </location>
</feature>
<dbReference type="InterPro" id="IPR036397">
    <property type="entry name" value="RNaseH_sf"/>
</dbReference>
<dbReference type="PANTHER" id="PTHR47074:SF11">
    <property type="entry name" value="REVERSE TRANSCRIPTASE-LIKE PROTEIN"/>
    <property type="match status" value="1"/>
</dbReference>
<dbReference type="InterPro" id="IPR002156">
    <property type="entry name" value="RNaseH_domain"/>
</dbReference>
<evidence type="ECO:0000313" key="3">
    <source>
        <dbReference type="Proteomes" id="UP001652623"/>
    </source>
</evidence>
<dbReference type="GeneID" id="132804462"/>
<dbReference type="InterPro" id="IPR052929">
    <property type="entry name" value="RNase_H-like_EbsB-rel"/>
</dbReference>
<protein>
    <submittedName>
        <fullName evidence="4">Uncharacterized protein LOC132804462</fullName>
    </submittedName>
</protein>
<evidence type="ECO:0000313" key="4">
    <source>
        <dbReference type="RefSeq" id="XP_060674849.1"/>
    </source>
</evidence>
<sequence length="355" mass="40551">MTRQILEKGLCYRVGSGDSIDYWEDPWIPNNPSFKPIPRSEEARNELGSVSSLKCPDGNWNVEKLTRHFSGETARNILKIPFTNTPLEDALIWNGNTNGTFSVKPAFMLEFWNGSSTSPPWKFLWSSKIHERHKFFLWKLANGGLTKATNLQRRNIEVQCKDCIHGCGSIESDAHLWHIRNIAKMENKIFSLDSTMSTLNHRFTEFRSLVSRDGPVSPHIHCTKNIWRKPSEHCIKINSDAAVKDDTSFIGVVARDHLGTVLELKAAQLLTDIAELAEAYGVLQGLILAKEKGWTKVLLELDARNIILQIQSHDTPSTRWLPAGVFADIQRLRNDFQEVRFTWIPREENFLAQFL</sequence>
<dbReference type="RefSeq" id="XP_060674849.1">
    <property type="nucleotide sequence ID" value="XM_060818866.1"/>
</dbReference>
<dbReference type="Proteomes" id="UP001652623">
    <property type="component" value="Chromosome 7"/>
</dbReference>
<keyword evidence="3" id="KW-1185">Reference proteome</keyword>
<dbReference type="SUPFAM" id="SSF53098">
    <property type="entry name" value="Ribonuclease H-like"/>
    <property type="match status" value="1"/>
</dbReference>
<dbReference type="CDD" id="cd06222">
    <property type="entry name" value="RNase_H_like"/>
    <property type="match status" value="1"/>
</dbReference>
<gene>
    <name evidence="4" type="primary">LOC132804462</name>
</gene>
<dbReference type="Gene3D" id="3.30.420.10">
    <property type="entry name" value="Ribonuclease H-like superfamily/Ribonuclease H"/>
    <property type="match status" value="1"/>
</dbReference>
<dbReference type="InterPro" id="IPR044730">
    <property type="entry name" value="RNase_H-like_dom_plant"/>
</dbReference>
<evidence type="ECO:0000259" key="2">
    <source>
        <dbReference type="Pfam" id="PF13966"/>
    </source>
</evidence>
<reference evidence="4" key="1">
    <citation type="submission" date="2025-08" db="UniProtKB">
        <authorList>
            <consortium name="RefSeq"/>
        </authorList>
    </citation>
    <scope>IDENTIFICATION</scope>
    <source>
        <tissue evidence="4">Seedling</tissue>
    </source>
</reference>
<organism evidence="3 4">
    <name type="scientific">Ziziphus jujuba</name>
    <name type="common">Chinese jujube</name>
    <name type="synonym">Ziziphus sativa</name>
    <dbReference type="NCBI Taxonomy" id="326968"/>
    <lineage>
        <taxon>Eukaryota</taxon>
        <taxon>Viridiplantae</taxon>
        <taxon>Streptophyta</taxon>
        <taxon>Embryophyta</taxon>
        <taxon>Tracheophyta</taxon>
        <taxon>Spermatophyta</taxon>
        <taxon>Magnoliopsida</taxon>
        <taxon>eudicotyledons</taxon>
        <taxon>Gunneridae</taxon>
        <taxon>Pentapetalae</taxon>
        <taxon>rosids</taxon>
        <taxon>fabids</taxon>
        <taxon>Rosales</taxon>
        <taxon>Rhamnaceae</taxon>
        <taxon>Paliureae</taxon>
        <taxon>Ziziphus</taxon>
    </lineage>
</organism>
<dbReference type="InterPro" id="IPR026960">
    <property type="entry name" value="RVT-Znf"/>
</dbReference>
<name>A0ABM4ADP0_ZIZJJ</name>